<feature type="region of interest" description="Disordered" evidence="1">
    <location>
        <begin position="89"/>
        <end position="157"/>
    </location>
</feature>
<dbReference type="GeneID" id="5728903"/>
<evidence type="ECO:0000313" key="2">
    <source>
        <dbReference type="EMBL" id="PNW85130.1"/>
    </source>
</evidence>
<name>A8IED6_CHLRE</name>
<feature type="compositionally biased region" description="Low complexity" evidence="1">
    <location>
        <begin position="11"/>
        <end position="51"/>
    </location>
</feature>
<dbReference type="OrthoDB" id="548614at2759"/>
<evidence type="ECO:0000256" key="1">
    <source>
        <dbReference type="SAM" id="MobiDB-lite"/>
    </source>
</evidence>
<dbReference type="EMBL" id="CM008964">
    <property type="protein sequence ID" value="PNW85130.1"/>
    <property type="molecule type" value="Genomic_DNA"/>
</dbReference>
<feature type="compositionally biased region" description="Low complexity" evidence="1">
    <location>
        <begin position="101"/>
        <end position="152"/>
    </location>
</feature>
<dbReference type="KEGG" id="cre:CHLRE_03g173050v5"/>
<organism evidence="2 3">
    <name type="scientific">Chlamydomonas reinhardtii</name>
    <name type="common">Chlamydomonas smithii</name>
    <dbReference type="NCBI Taxonomy" id="3055"/>
    <lineage>
        <taxon>Eukaryota</taxon>
        <taxon>Viridiplantae</taxon>
        <taxon>Chlorophyta</taxon>
        <taxon>core chlorophytes</taxon>
        <taxon>Chlorophyceae</taxon>
        <taxon>CS clade</taxon>
        <taxon>Chlamydomonadales</taxon>
        <taxon>Chlamydomonadaceae</taxon>
        <taxon>Chlamydomonas</taxon>
    </lineage>
</organism>
<dbReference type="Proteomes" id="UP000006906">
    <property type="component" value="Chromosome 3"/>
</dbReference>
<dbReference type="Gramene" id="PNW85130">
    <property type="protein sequence ID" value="PNW85130"/>
    <property type="gene ID" value="CHLRE_03g173050v5"/>
</dbReference>
<dbReference type="HOGENOM" id="CLU_1039583_0_0_1"/>
<evidence type="ECO:0000313" key="3">
    <source>
        <dbReference type="Proteomes" id="UP000006906"/>
    </source>
</evidence>
<protein>
    <submittedName>
        <fullName evidence="2">Uncharacterized protein</fullName>
    </submittedName>
</protein>
<sequence length="268" mass="26212">MSTAVTKRDPAAAAPPAALPRPVAAPAATTPELAAPEAAAAGAAAPETAATAKKHKATASGPSGGYISEKLAVFARAVRKIWKDAKDTGKRYKAEPGGGKTTATTGATTAAPGQPEQAAVEATAPVAAGAAAAATTTATQPPSSASPRTSAAGAGGINPVTGAVQRVAEAAQTHEPADQLETHLSPAHKLSNAVVSTVEHVASEAAAVQASLTAGVREELEKMTHDSHEAQVHPAQPQQPPITSPATAAALAQPQAGTAGSTPAGMDV</sequence>
<feature type="compositionally biased region" description="Basic and acidic residues" evidence="1">
    <location>
        <begin position="1"/>
        <end position="10"/>
    </location>
</feature>
<feature type="region of interest" description="Disordered" evidence="1">
    <location>
        <begin position="1"/>
        <end position="65"/>
    </location>
</feature>
<proteinExistence type="predicted"/>
<keyword evidence="3" id="KW-1185">Reference proteome</keyword>
<dbReference type="RefSeq" id="XP_001703299.1">
    <property type="nucleotide sequence ID" value="XM_001703247.3"/>
</dbReference>
<accession>A8IED6</accession>
<feature type="compositionally biased region" description="Low complexity" evidence="1">
    <location>
        <begin position="244"/>
        <end position="259"/>
    </location>
</feature>
<dbReference type="InParanoid" id="A8IED6"/>
<dbReference type="AlphaFoldDB" id="A8IED6"/>
<reference evidence="2 3" key="1">
    <citation type="journal article" date="2007" name="Science">
        <title>The Chlamydomonas genome reveals the evolution of key animal and plant functions.</title>
        <authorList>
            <person name="Merchant S.S."/>
            <person name="Prochnik S.E."/>
            <person name="Vallon O."/>
            <person name="Harris E.H."/>
            <person name="Karpowicz S.J."/>
            <person name="Witman G.B."/>
            <person name="Terry A."/>
            <person name="Salamov A."/>
            <person name="Fritz-Laylin L.K."/>
            <person name="Marechal-Drouard L."/>
            <person name="Marshall W.F."/>
            <person name="Qu L.H."/>
            <person name="Nelson D.R."/>
            <person name="Sanderfoot A.A."/>
            <person name="Spalding M.H."/>
            <person name="Kapitonov V.V."/>
            <person name="Ren Q."/>
            <person name="Ferris P."/>
            <person name="Lindquist E."/>
            <person name="Shapiro H."/>
            <person name="Lucas S.M."/>
            <person name="Grimwood J."/>
            <person name="Schmutz J."/>
            <person name="Cardol P."/>
            <person name="Cerutti H."/>
            <person name="Chanfreau G."/>
            <person name="Chen C.L."/>
            <person name="Cognat V."/>
            <person name="Croft M.T."/>
            <person name="Dent R."/>
            <person name="Dutcher S."/>
            <person name="Fernandez E."/>
            <person name="Fukuzawa H."/>
            <person name="Gonzalez-Ballester D."/>
            <person name="Gonzalez-Halphen D."/>
            <person name="Hallmann A."/>
            <person name="Hanikenne M."/>
            <person name="Hippler M."/>
            <person name="Inwood W."/>
            <person name="Jabbari K."/>
            <person name="Kalanon M."/>
            <person name="Kuras R."/>
            <person name="Lefebvre P.A."/>
            <person name="Lemaire S.D."/>
            <person name="Lobanov A.V."/>
            <person name="Lohr M."/>
            <person name="Manuell A."/>
            <person name="Meier I."/>
            <person name="Mets L."/>
            <person name="Mittag M."/>
            <person name="Mittelmeier T."/>
            <person name="Moroney J.V."/>
            <person name="Moseley J."/>
            <person name="Napoli C."/>
            <person name="Nedelcu A.M."/>
            <person name="Niyogi K."/>
            <person name="Novoselov S.V."/>
            <person name="Paulsen I.T."/>
            <person name="Pazour G."/>
            <person name="Purton S."/>
            <person name="Ral J.P."/>
            <person name="Riano-Pachon D.M."/>
            <person name="Riekhof W."/>
            <person name="Rymarquis L."/>
            <person name="Schroda M."/>
            <person name="Stern D."/>
            <person name="Umen J."/>
            <person name="Willows R."/>
            <person name="Wilson N."/>
            <person name="Zimmer S.L."/>
            <person name="Allmer J."/>
            <person name="Balk J."/>
            <person name="Bisova K."/>
            <person name="Chen C.J."/>
            <person name="Elias M."/>
            <person name="Gendler K."/>
            <person name="Hauser C."/>
            <person name="Lamb M.R."/>
            <person name="Ledford H."/>
            <person name="Long J.C."/>
            <person name="Minagawa J."/>
            <person name="Page M.D."/>
            <person name="Pan J."/>
            <person name="Pootakham W."/>
            <person name="Roje S."/>
            <person name="Rose A."/>
            <person name="Stahlberg E."/>
            <person name="Terauchi A.M."/>
            <person name="Yang P."/>
            <person name="Ball S."/>
            <person name="Bowler C."/>
            <person name="Dieckmann C.L."/>
            <person name="Gladyshev V.N."/>
            <person name="Green P."/>
            <person name="Jorgensen R."/>
            <person name="Mayfield S."/>
            <person name="Mueller-Roeber B."/>
            <person name="Rajamani S."/>
            <person name="Sayre R.T."/>
            <person name="Brokstein P."/>
            <person name="Dubchak I."/>
            <person name="Goodstein D."/>
            <person name="Hornick L."/>
            <person name="Huang Y.W."/>
            <person name="Jhaveri J."/>
            <person name="Luo Y."/>
            <person name="Martinez D."/>
            <person name="Ngau W.C."/>
            <person name="Otillar B."/>
            <person name="Poliakov A."/>
            <person name="Porter A."/>
            <person name="Szajkowski L."/>
            <person name="Werner G."/>
            <person name="Zhou K."/>
            <person name="Grigoriev I.V."/>
            <person name="Rokhsar D.S."/>
            <person name="Grossman A.R."/>
        </authorList>
    </citation>
    <scope>NUCLEOTIDE SEQUENCE [LARGE SCALE GENOMIC DNA]</scope>
    <source>
        <strain evidence="3">CC-503</strain>
    </source>
</reference>
<feature type="region of interest" description="Disordered" evidence="1">
    <location>
        <begin position="221"/>
        <end position="268"/>
    </location>
</feature>
<dbReference type="PaxDb" id="3055-EDP05981"/>
<gene>
    <name evidence="2" type="ORF">CHLRE_03g173050v5</name>
</gene>
<feature type="compositionally biased region" description="Basic and acidic residues" evidence="1">
    <location>
        <begin position="221"/>
        <end position="231"/>
    </location>
</feature>